<keyword evidence="4 7" id="KW-0812">Transmembrane</keyword>
<evidence type="ECO:0000256" key="7">
    <source>
        <dbReference type="RuleBase" id="RU367016"/>
    </source>
</evidence>
<dbReference type="Proteomes" id="UP000199537">
    <property type="component" value="Unassembled WGS sequence"/>
</dbReference>
<gene>
    <name evidence="9" type="ORF">SAMN05660895_2194</name>
</gene>
<keyword evidence="6 7" id="KW-0472">Membrane</keyword>
<evidence type="ECO:0000256" key="5">
    <source>
        <dbReference type="ARBA" id="ARBA00022989"/>
    </source>
</evidence>
<dbReference type="GO" id="GO:0005886">
    <property type="term" value="C:plasma membrane"/>
    <property type="evidence" value="ECO:0007669"/>
    <property type="project" value="UniProtKB-SubCell"/>
</dbReference>
<keyword evidence="10" id="KW-1185">Reference proteome</keyword>
<evidence type="ECO:0000256" key="1">
    <source>
        <dbReference type="ARBA" id="ARBA00004651"/>
    </source>
</evidence>
<feature type="transmembrane region" description="Helical" evidence="7">
    <location>
        <begin position="64"/>
        <end position="88"/>
    </location>
</feature>
<comment type="subcellular location">
    <subcellularLocation>
        <location evidence="1 7">Cell membrane</location>
        <topology evidence="1 7">Multi-pass membrane protein</topology>
    </subcellularLocation>
</comment>
<evidence type="ECO:0000259" key="8">
    <source>
        <dbReference type="Pfam" id="PF09335"/>
    </source>
</evidence>
<keyword evidence="5 7" id="KW-1133">Transmembrane helix</keyword>
<organism evidence="9 10">
    <name type="scientific">Thermoflavifilum thermophilum</name>
    <dbReference type="NCBI Taxonomy" id="1393122"/>
    <lineage>
        <taxon>Bacteria</taxon>
        <taxon>Pseudomonadati</taxon>
        <taxon>Bacteroidota</taxon>
        <taxon>Chitinophagia</taxon>
        <taxon>Chitinophagales</taxon>
        <taxon>Chitinophagaceae</taxon>
        <taxon>Thermoflavifilum</taxon>
    </lineage>
</organism>
<evidence type="ECO:0000313" key="9">
    <source>
        <dbReference type="EMBL" id="SFV35272.1"/>
    </source>
</evidence>
<dbReference type="InterPro" id="IPR032816">
    <property type="entry name" value="VTT_dom"/>
</dbReference>
<dbReference type="InterPro" id="IPR032818">
    <property type="entry name" value="DedA-like"/>
</dbReference>
<dbReference type="OrthoDB" id="9813426at2"/>
<evidence type="ECO:0000313" key="10">
    <source>
        <dbReference type="Proteomes" id="UP000199537"/>
    </source>
</evidence>
<protein>
    <submittedName>
        <fullName evidence="9">Membrane-associated protein</fullName>
    </submittedName>
</protein>
<feature type="transmembrane region" description="Helical" evidence="7">
    <location>
        <begin position="21"/>
        <end position="44"/>
    </location>
</feature>
<dbReference type="RefSeq" id="WP_092460463.1">
    <property type="nucleotide sequence ID" value="NZ_FPCJ01000001.1"/>
</dbReference>
<dbReference type="AlphaFoldDB" id="A0A1I7NKR7"/>
<name>A0A1I7NKR7_9BACT</name>
<comment type="similarity">
    <text evidence="2 7">Belongs to the DedA family.</text>
</comment>
<evidence type="ECO:0000256" key="2">
    <source>
        <dbReference type="ARBA" id="ARBA00010792"/>
    </source>
</evidence>
<reference evidence="10" key="1">
    <citation type="submission" date="2016-10" db="EMBL/GenBank/DDBJ databases">
        <authorList>
            <person name="Varghese N."/>
            <person name="Submissions S."/>
        </authorList>
    </citation>
    <scope>NUCLEOTIDE SEQUENCE [LARGE SCALE GENOMIC DNA]</scope>
    <source>
        <strain evidence="10">DSM 14807</strain>
    </source>
</reference>
<feature type="domain" description="VTT" evidence="8">
    <location>
        <begin position="42"/>
        <end position="171"/>
    </location>
</feature>
<feature type="transmembrane region" description="Helical" evidence="7">
    <location>
        <begin position="153"/>
        <end position="180"/>
    </location>
</feature>
<dbReference type="PANTHER" id="PTHR30353:SF0">
    <property type="entry name" value="TRANSMEMBRANE PROTEIN"/>
    <property type="match status" value="1"/>
</dbReference>
<feature type="transmembrane region" description="Helical" evidence="7">
    <location>
        <begin position="186"/>
        <end position="205"/>
    </location>
</feature>
<dbReference type="STRING" id="1393122.SAMN05660895_2194"/>
<dbReference type="EMBL" id="FPCJ01000001">
    <property type="protein sequence ID" value="SFV35272.1"/>
    <property type="molecule type" value="Genomic_DNA"/>
</dbReference>
<accession>A0A1I7NKR7</accession>
<dbReference type="PANTHER" id="PTHR30353">
    <property type="entry name" value="INNER MEMBRANE PROTEIN DEDA-RELATED"/>
    <property type="match status" value="1"/>
</dbReference>
<sequence>MHDVIEFLKHLINPSWIIHHGGLYLLLFVIFAETGLFVGFFLPGDSLLFVAGMLAAHPDDPFEMPFALVVMLVAAAGILGNFTGYWFGKKSGPLLFKREDSLFFKKKHLIAAHEFYEKHGGLAIIFARFLPFIRTFAPIVAGIVKMDYRKFTLFNIIGCVLWVSTMMCAGYFLGISFPWLGDHLEWIVLIIVLITTAPVIFRVILGSRKSTLP</sequence>
<evidence type="ECO:0000256" key="6">
    <source>
        <dbReference type="ARBA" id="ARBA00023136"/>
    </source>
</evidence>
<keyword evidence="3 7" id="KW-1003">Cell membrane</keyword>
<proteinExistence type="inferred from homology"/>
<evidence type="ECO:0000256" key="4">
    <source>
        <dbReference type="ARBA" id="ARBA00022692"/>
    </source>
</evidence>
<evidence type="ECO:0000256" key="3">
    <source>
        <dbReference type="ARBA" id="ARBA00022475"/>
    </source>
</evidence>
<dbReference type="Pfam" id="PF09335">
    <property type="entry name" value="VTT_dom"/>
    <property type="match status" value="1"/>
</dbReference>